<comment type="caution">
    <text evidence="2">The sequence shown here is derived from an EMBL/GenBank/DDBJ whole genome shotgun (WGS) entry which is preliminary data.</text>
</comment>
<keyword evidence="1" id="KW-0812">Transmembrane</keyword>
<dbReference type="Proteomes" id="UP000489600">
    <property type="component" value="Unassembled WGS sequence"/>
</dbReference>
<keyword evidence="3" id="KW-1185">Reference proteome</keyword>
<evidence type="ECO:0000313" key="3">
    <source>
        <dbReference type="Proteomes" id="UP000489600"/>
    </source>
</evidence>
<sequence>MTSATMVHEAPSLRREWRMNGGYDVVMHMIIIILNIAAILYMRKHKIPLDDQLWGPLIDFTACYFAGWLISCAFWCTAAIEDVSLPEALCIAYIMGRVCHTLGFCIFLGLLYSISHRLPLYFGLPCSLWLLPAMIAPCCPCLWRGEQAWWKFVNQPPESADTIV</sequence>
<dbReference type="EMBL" id="CABITT030000001">
    <property type="protein sequence ID" value="VVA91104.1"/>
    <property type="molecule type" value="Genomic_DNA"/>
</dbReference>
<keyword evidence="1" id="KW-0472">Membrane</keyword>
<evidence type="ECO:0000256" key="1">
    <source>
        <dbReference type="SAM" id="Phobius"/>
    </source>
</evidence>
<feature type="transmembrane region" description="Helical" evidence="1">
    <location>
        <begin position="21"/>
        <end position="41"/>
    </location>
</feature>
<feature type="transmembrane region" description="Helical" evidence="1">
    <location>
        <begin position="88"/>
        <end position="114"/>
    </location>
</feature>
<gene>
    <name evidence="2" type="ORF">ANE_LOCUS1549</name>
</gene>
<accession>A0A565ARD2</accession>
<evidence type="ECO:0000313" key="2">
    <source>
        <dbReference type="EMBL" id="VVA91104.1"/>
    </source>
</evidence>
<name>A0A565ARD2_9BRAS</name>
<feature type="transmembrane region" description="Helical" evidence="1">
    <location>
        <begin position="53"/>
        <end position="76"/>
    </location>
</feature>
<dbReference type="AlphaFoldDB" id="A0A565ARD2"/>
<keyword evidence="1" id="KW-1133">Transmembrane helix</keyword>
<protein>
    <submittedName>
        <fullName evidence="2">Uncharacterized protein</fullName>
    </submittedName>
</protein>
<dbReference type="OrthoDB" id="1026938at2759"/>
<reference evidence="2" key="1">
    <citation type="submission" date="2019-07" db="EMBL/GenBank/DDBJ databases">
        <authorList>
            <person name="Dittberner H."/>
        </authorList>
    </citation>
    <scope>NUCLEOTIDE SEQUENCE [LARGE SCALE GENOMIC DNA]</scope>
</reference>
<feature type="transmembrane region" description="Helical" evidence="1">
    <location>
        <begin position="120"/>
        <end position="143"/>
    </location>
</feature>
<organism evidence="2 3">
    <name type="scientific">Arabis nemorensis</name>
    <dbReference type="NCBI Taxonomy" id="586526"/>
    <lineage>
        <taxon>Eukaryota</taxon>
        <taxon>Viridiplantae</taxon>
        <taxon>Streptophyta</taxon>
        <taxon>Embryophyta</taxon>
        <taxon>Tracheophyta</taxon>
        <taxon>Spermatophyta</taxon>
        <taxon>Magnoliopsida</taxon>
        <taxon>eudicotyledons</taxon>
        <taxon>Gunneridae</taxon>
        <taxon>Pentapetalae</taxon>
        <taxon>rosids</taxon>
        <taxon>malvids</taxon>
        <taxon>Brassicales</taxon>
        <taxon>Brassicaceae</taxon>
        <taxon>Arabideae</taxon>
        <taxon>Arabis</taxon>
    </lineage>
</organism>
<proteinExistence type="predicted"/>